<dbReference type="GO" id="GO:0016020">
    <property type="term" value="C:membrane"/>
    <property type="evidence" value="ECO:0007669"/>
    <property type="project" value="InterPro"/>
</dbReference>
<dbReference type="InterPro" id="IPR050393">
    <property type="entry name" value="MFP_Efflux_Pump"/>
</dbReference>
<keyword evidence="4 6" id="KW-1133">Transmembrane helix</keyword>
<comment type="subcellular location">
    <subcellularLocation>
        <location evidence="1">Membrane</location>
        <topology evidence="1">Single-pass membrane protein</topology>
    </subcellularLocation>
</comment>
<feature type="domain" description="Multidrug resistance protein MdtA-like alpha-helical hairpin" evidence="7">
    <location>
        <begin position="85"/>
        <end position="150"/>
    </location>
</feature>
<dbReference type="Pfam" id="PF25876">
    <property type="entry name" value="HH_MFP_RND"/>
    <property type="match status" value="1"/>
</dbReference>
<reference evidence="10 11" key="1">
    <citation type="journal article" date="2012" name="PLoS ONE">
        <title>Edwardsiella comparative phylogenomics reveal the new intra/inter-species taxonomic relationships, virulence evolution and niche adaptation mechanisms.</title>
        <authorList>
            <person name="Yang M."/>
            <person name="Lv Y."/>
            <person name="Xiao J."/>
            <person name="Wu H."/>
            <person name="Zheng H."/>
            <person name="Liu Q."/>
            <person name="Zhang Y."/>
            <person name="Wang Q."/>
        </authorList>
    </citation>
    <scope>NUCLEOTIDE SEQUENCE [LARGE SCALE GENOMIC DNA]</scope>
    <source>
        <strain evidence="11">080813</strain>
    </source>
</reference>
<proteinExistence type="inferred from homology"/>
<comment type="similarity">
    <text evidence="2">Belongs to the membrane fusion protein (MFP) (TC 8.A.1) family.</text>
</comment>
<evidence type="ECO:0000256" key="5">
    <source>
        <dbReference type="ARBA" id="ARBA00023136"/>
    </source>
</evidence>
<dbReference type="SUPFAM" id="SSF111369">
    <property type="entry name" value="HlyD-like secretion proteins"/>
    <property type="match status" value="1"/>
</dbReference>
<keyword evidence="5 6" id="KW-0472">Membrane</keyword>
<dbReference type="HOGENOM" id="CLU_018816_15_2_6"/>
<dbReference type="GO" id="GO:0022857">
    <property type="term" value="F:transmembrane transporter activity"/>
    <property type="evidence" value="ECO:0007669"/>
    <property type="project" value="InterPro"/>
</dbReference>
<dbReference type="InterPro" id="IPR058625">
    <property type="entry name" value="MdtA-like_BSH"/>
</dbReference>
<gene>
    <name evidence="10" type="primary">fusE</name>
    <name evidence="10" type="ORF">ETEE_2875</name>
</gene>
<dbReference type="InterPro" id="IPR058634">
    <property type="entry name" value="AaeA-lik-b-barrel"/>
</dbReference>
<evidence type="ECO:0000256" key="6">
    <source>
        <dbReference type="SAM" id="Phobius"/>
    </source>
</evidence>
<dbReference type="GeneID" id="33940378"/>
<dbReference type="InterPro" id="IPR006143">
    <property type="entry name" value="RND_pump_MFP"/>
</dbReference>
<evidence type="ECO:0000256" key="4">
    <source>
        <dbReference type="ARBA" id="ARBA00022989"/>
    </source>
</evidence>
<keyword evidence="3 6" id="KW-0812">Transmembrane</keyword>
<feature type="transmembrane region" description="Helical" evidence="6">
    <location>
        <begin position="6"/>
        <end position="29"/>
    </location>
</feature>
<dbReference type="Gene3D" id="2.40.30.170">
    <property type="match status" value="1"/>
</dbReference>
<sequence length="285" mass="31481">MKLHSLKYFLSVIACAIALCAGGWLWNYYMQSPWTRDGKVRAELVSVTPEVSGRITRVAVRDNQAVTRGQLLFTLDSQPFIIARDRANAALMRAQSDLDKAQHEAARRRRLPADAISAESLDTAQLNVKAMQAAYQVARESLAQAEWDLAHVRIEAPADGFITNLRSRAGNYAHAGTPLVALIDRHSFYVMGYFEETKLRHIRVGDRADIMLYDGSTPLQGRVESIGRAIDDQSAEPGADMLLNVKPNVPWVRLAQRVPVRIALDGVAADTLLVSGMTCTITLKP</sequence>
<dbReference type="Proteomes" id="UP000028681">
    <property type="component" value="Chromosome"/>
</dbReference>
<feature type="domain" description="Multidrug resistance protein MdtA-like barrel-sandwich hybrid" evidence="8">
    <location>
        <begin position="44"/>
        <end position="182"/>
    </location>
</feature>
<organism evidence="10 11">
    <name type="scientific">Edwardsiella anguillarum ET080813</name>
    <dbReference type="NCBI Taxonomy" id="667120"/>
    <lineage>
        <taxon>Bacteria</taxon>
        <taxon>Pseudomonadati</taxon>
        <taxon>Pseudomonadota</taxon>
        <taxon>Gammaproteobacteria</taxon>
        <taxon>Enterobacterales</taxon>
        <taxon>Hafniaceae</taxon>
        <taxon>Edwardsiella</taxon>
    </lineage>
</organism>
<evidence type="ECO:0000256" key="1">
    <source>
        <dbReference type="ARBA" id="ARBA00004167"/>
    </source>
</evidence>
<accession>A0A076LRK6</accession>
<evidence type="ECO:0000256" key="3">
    <source>
        <dbReference type="ARBA" id="ARBA00022692"/>
    </source>
</evidence>
<dbReference type="AlphaFoldDB" id="A0A076LRK6"/>
<feature type="domain" description="p-hydroxybenzoic acid efflux pump subunit AaeA-like beta-barrel" evidence="9">
    <location>
        <begin position="187"/>
        <end position="283"/>
    </location>
</feature>
<dbReference type="InterPro" id="IPR058624">
    <property type="entry name" value="MdtA-like_HH"/>
</dbReference>
<dbReference type="RefSeq" id="WP_034163725.1">
    <property type="nucleotide sequence ID" value="NZ_CP006664.1"/>
</dbReference>
<dbReference type="EMBL" id="CP006664">
    <property type="protein sequence ID" value="AIJ09307.1"/>
    <property type="molecule type" value="Genomic_DNA"/>
</dbReference>
<evidence type="ECO:0000259" key="9">
    <source>
        <dbReference type="Pfam" id="PF25963"/>
    </source>
</evidence>
<dbReference type="Gene3D" id="1.10.287.470">
    <property type="entry name" value="Helix hairpin bin"/>
    <property type="match status" value="1"/>
</dbReference>
<evidence type="ECO:0000259" key="7">
    <source>
        <dbReference type="Pfam" id="PF25876"/>
    </source>
</evidence>
<dbReference type="NCBIfam" id="TIGR01730">
    <property type="entry name" value="RND_mfp"/>
    <property type="match status" value="1"/>
</dbReference>
<dbReference type="KEGG" id="ete:ETEE_2875"/>
<name>A0A076LRK6_9GAMM</name>
<dbReference type="Pfam" id="PF25963">
    <property type="entry name" value="Beta-barrel_AAEA"/>
    <property type="match status" value="1"/>
</dbReference>
<evidence type="ECO:0000313" key="11">
    <source>
        <dbReference type="Proteomes" id="UP000028681"/>
    </source>
</evidence>
<evidence type="ECO:0000313" key="10">
    <source>
        <dbReference type="EMBL" id="AIJ09307.1"/>
    </source>
</evidence>
<dbReference type="Gene3D" id="2.40.50.100">
    <property type="match status" value="1"/>
</dbReference>
<evidence type="ECO:0000256" key="2">
    <source>
        <dbReference type="ARBA" id="ARBA00009477"/>
    </source>
</evidence>
<protein>
    <submittedName>
        <fullName evidence="10">Fusaric acid resistance protein fusE</fullName>
    </submittedName>
</protein>
<evidence type="ECO:0000259" key="8">
    <source>
        <dbReference type="Pfam" id="PF25917"/>
    </source>
</evidence>
<dbReference type="Pfam" id="PF25917">
    <property type="entry name" value="BSH_RND"/>
    <property type="match status" value="1"/>
</dbReference>
<dbReference type="PANTHER" id="PTHR30367">
    <property type="entry name" value="P-HYDROXYBENZOIC ACID EFFLUX PUMP SUBUNIT AAEA-RELATED"/>
    <property type="match status" value="1"/>
</dbReference>
<dbReference type="PANTHER" id="PTHR30367:SF13">
    <property type="entry name" value="MULTIDRUG RESISTANCE EFFLUX PUMP"/>
    <property type="match status" value="1"/>
</dbReference>